<organism evidence="2">
    <name type="scientific">marine sediment metagenome</name>
    <dbReference type="NCBI Taxonomy" id="412755"/>
    <lineage>
        <taxon>unclassified sequences</taxon>
        <taxon>metagenomes</taxon>
        <taxon>ecological metagenomes</taxon>
    </lineage>
</organism>
<protein>
    <submittedName>
        <fullName evidence="2">Uncharacterized protein</fullName>
    </submittedName>
</protein>
<feature type="transmembrane region" description="Helical" evidence="1">
    <location>
        <begin position="7"/>
        <end position="32"/>
    </location>
</feature>
<dbReference type="AlphaFoldDB" id="X1G858"/>
<gene>
    <name evidence="2" type="ORF">S03H2_32108</name>
</gene>
<sequence>MSPSKRTLAFIILILFLTISNVLLLILALNLFPTYGGFSRQILFIKPQDGTNEGGYFIILDKLSPESENYDVDWMFHSRGNVVPANDQRSLTTTVKSYITNDSISLNVSFLEPITSITK</sequence>
<dbReference type="EMBL" id="BARU01019498">
    <property type="protein sequence ID" value="GAH53437.1"/>
    <property type="molecule type" value="Genomic_DNA"/>
</dbReference>
<dbReference type="Gene3D" id="2.70.98.70">
    <property type="match status" value="1"/>
</dbReference>
<evidence type="ECO:0000313" key="2">
    <source>
        <dbReference type="EMBL" id="GAH53437.1"/>
    </source>
</evidence>
<feature type="non-terminal residue" evidence="2">
    <location>
        <position position="119"/>
    </location>
</feature>
<keyword evidence="1" id="KW-0472">Membrane</keyword>
<comment type="caution">
    <text evidence="2">The sequence shown here is derived from an EMBL/GenBank/DDBJ whole genome shotgun (WGS) entry which is preliminary data.</text>
</comment>
<name>X1G858_9ZZZZ</name>
<reference evidence="2" key="1">
    <citation type="journal article" date="2014" name="Front. Microbiol.">
        <title>High frequency of phylogenetically diverse reductive dehalogenase-homologous genes in deep subseafloor sedimentary metagenomes.</title>
        <authorList>
            <person name="Kawai M."/>
            <person name="Futagami T."/>
            <person name="Toyoda A."/>
            <person name="Takaki Y."/>
            <person name="Nishi S."/>
            <person name="Hori S."/>
            <person name="Arai W."/>
            <person name="Tsubouchi T."/>
            <person name="Morono Y."/>
            <person name="Uchiyama I."/>
            <person name="Ito T."/>
            <person name="Fujiyama A."/>
            <person name="Inagaki F."/>
            <person name="Takami H."/>
        </authorList>
    </citation>
    <scope>NUCLEOTIDE SEQUENCE</scope>
    <source>
        <strain evidence="2">Expedition CK06-06</strain>
    </source>
</reference>
<accession>X1G858</accession>
<evidence type="ECO:0000256" key="1">
    <source>
        <dbReference type="SAM" id="Phobius"/>
    </source>
</evidence>
<proteinExistence type="predicted"/>
<keyword evidence="1" id="KW-0812">Transmembrane</keyword>
<keyword evidence="1" id="KW-1133">Transmembrane helix</keyword>